<keyword evidence="1" id="KW-1133">Transmembrane helix</keyword>
<dbReference type="EMBL" id="AFWV01000021">
    <property type="protein sequence ID" value="EGV16195.1"/>
    <property type="molecule type" value="Genomic_DNA"/>
</dbReference>
<keyword evidence="4" id="KW-1185">Reference proteome</keyword>
<keyword evidence="1" id="KW-0472">Membrane</keyword>
<feature type="domain" description="Peptidase M56" evidence="2">
    <location>
        <begin position="163"/>
        <end position="286"/>
    </location>
</feature>
<dbReference type="eggNOG" id="COG0501">
    <property type="taxonomic scope" value="Bacteria"/>
</dbReference>
<reference evidence="3 4" key="1">
    <citation type="submission" date="2011-06" db="EMBL/GenBank/DDBJ databases">
        <title>The draft genome of Thiocapsa marina 5811.</title>
        <authorList>
            <consortium name="US DOE Joint Genome Institute (JGI-PGF)"/>
            <person name="Lucas S."/>
            <person name="Han J."/>
            <person name="Cheng J.-F."/>
            <person name="Goodwin L."/>
            <person name="Pitluck S."/>
            <person name="Peters L."/>
            <person name="Land M.L."/>
            <person name="Hauser L."/>
            <person name="Vogl K."/>
            <person name="Liu Z."/>
            <person name="Imhoff J."/>
            <person name="Thiel V."/>
            <person name="Frigaard N.-U."/>
            <person name="Bryant D."/>
            <person name="Woyke T.J."/>
        </authorList>
    </citation>
    <scope>NUCLEOTIDE SEQUENCE [LARGE SCALE GENOMIC DNA]</scope>
    <source>
        <strain evidence="3 4">5811</strain>
    </source>
</reference>
<dbReference type="RefSeq" id="WP_007195443.1">
    <property type="nucleotide sequence ID" value="NZ_AFWV01000021.1"/>
</dbReference>
<name>F9UI19_9GAMM</name>
<dbReference type="OrthoDB" id="7057814at2"/>
<organism evidence="3 4">
    <name type="scientific">Thiocapsa marina 5811</name>
    <dbReference type="NCBI Taxonomy" id="768671"/>
    <lineage>
        <taxon>Bacteria</taxon>
        <taxon>Pseudomonadati</taxon>
        <taxon>Pseudomonadota</taxon>
        <taxon>Gammaproteobacteria</taxon>
        <taxon>Chromatiales</taxon>
        <taxon>Chromatiaceae</taxon>
        <taxon>Thiocapsa</taxon>
    </lineage>
</organism>
<dbReference type="PANTHER" id="PTHR34978:SF3">
    <property type="entry name" value="SLR0241 PROTEIN"/>
    <property type="match status" value="1"/>
</dbReference>
<dbReference type="InterPro" id="IPR052173">
    <property type="entry name" value="Beta-lactam_resp_regulator"/>
</dbReference>
<evidence type="ECO:0000256" key="1">
    <source>
        <dbReference type="SAM" id="Phobius"/>
    </source>
</evidence>
<dbReference type="CDD" id="cd07326">
    <property type="entry name" value="M56_BlaR1_MecR1_like"/>
    <property type="match status" value="1"/>
</dbReference>
<evidence type="ECO:0000313" key="4">
    <source>
        <dbReference type="Proteomes" id="UP000005459"/>
    </source>
</evidence>
<feature type="transmembrane region" description="Helical" evidence="1">
    <location>
        <begin position="48"/>
        <end position="68"/>
    </location>
</feature>
<keyword evidence="1" id="KW-0812">Transmembrane</keyword>
<accession>F9UI19</accession>
<sequence>MSGGLGLIPASMLVFAAAALFLSLLGWALYSPMRRVLRGLPPAAEAEWLLAFAGAPALAGLALVFLALSPSLAHLLGIGIDHCHEHGHHIHFCVIHSELWTGSATDWLILLLSGLAVVTVAGDLPQRLWRAHGFARTLEALALPTSAPMPWRAVEMDGPLALTAGLIRPRIFISTRLLEALSPAELAAVLGHEQAHRRRRDALRLLIAEVLARLHLPPVRRRLLADLSLACECACDEDAALSGTGRLGVAGTILKVARLTAAHHRPTDALLPTMTGADLEARIQALLRPAPDRHVAPWSLLIPGAGVILAFGCLYSDRLHHNVESALHLLMS</sequence>
<protein>
    <submittedName>
        <fullName evidence="3">Peptidase M48 Ste24p</fullName>
    </submittedName>
</protein>
<dbReference type="AlphaFoldDB" id="F9UI19"/>
<feature type="transmembrane region" description="Helical" evidence="1">
    <location>
        <begin position="6"/>
        <end position="27"/>
    </location>
</feature>
<dbReference type="PANTHER" id="PTHR34978">
    <property type="entry name" value="POSSIBLE SENSOR-TRANSDUCER PROTEIN BLAR"/>
    <property type="match status" value="1"/>
</dbReference>
<dbReference type="Pfam" id="PF05569">
    <property type="entry name" value="Peptidase_M56"/>
    <property type="match status" value="1"/>
</dbReference>
<gene>
    <name evidence="3" type="ORF">ThimaDRAFT_4572</name>
</gene>
<dbReference type="Gene3D" id="3.30.2010.10">
    <property type="entry name" value="Metalloproteases ('zincins'), catalytic domain"/>
    <property type="match status" value="1"/>
</dbReference>
<evidence type="ECO:0000313" key="3">
    <source>
        <dbReference type="EMBL" id="EGV16195.1"/>
    </source>
</evidence>
<evidence type="ECO:0000259" key="2">
    <source>
        <dbReference type="Pfam" id="PF05569"/>
    </source>
</evidence>
<dbReference type="STRING" id="768671.ThimaDRAFT_4572"/>
<dbReference type="Proteomes" id="UP000005459">
    <property type="component" value="Unassembled WGS sequence"/>
</dbReference>
<dbReference type="InterPro" id="IPR008756">
    <property type="entry name" value="Peptidase_M56"/>
</dbReference>
<proteinExistence type="predicted"/>